<name>A0A1V6Q5F8_9EURO</name>
<organism evidence="4 5">
    <name type="scientific">Penicillium antarcticum</name>
    <dbReference type="NCBI Taxonomy" id="416450"/>
    <lineage>
        <taxon>Eukaryota</taxon>
        <taxon>Fungi</taxon>
        <taxon>Dikarya</taxon>
        <taxon>Ascomycota</taxon>
        <taxon>Pezizomycotina</taxon>
        <taxon>Eurotiomycetes</taxon>
        <taxon>Eurotiomycetidae</taxon>
        <taxon>Eurotiales</taxon>
        <taxon>Aspergillaceae</taxon>
        <taxon>Penicillium</taxon>
    </lineage>
</organism>
<evidence type="ECO:0000313" key="5">
    <source>
        <dbReference type="Proteomes" id="UP000191672"/>
    </source>
</evidence>
<accession>A0A1V6Q5F8</accession>
<dbReference type="SUPFAM" id="SSF48403">
    <property type="entry name" value="Ankyrin repeat"/>
    <property type="match status" value="1"/>
</dbReference>
<evidence type="ECO:0000256" key="2">
    <source>
        <dbReference type="ARBA" id="ARBA00023043"/>
    </source>
</evidence>
<dbReference type="OrthoDB" id="4772757at2759"/>
<gene>
    <name evidence="4" type="ORF">PENANT_c014G07705</name>
</gene>
<comment type="caution">
    <text evidence="4">The sequence shown here is derived from an EMBL/GenBank/DDBJ whole genome shotgun (WGS) entry which is preliminary data.</text>
</comment>
<dbReference type="Proteomes" id="UP000191672">
    <property type="component" value="Unassembled WGS sequence"/>
</dbReference>
<dbReference type="InterPro" id="IPR002110">
    <property type="entry name" value="Ankyrin_rpt"/>
</dbReference>
<dbReference type="PROSITE" id="PS50088">
    <property type="entry name" value="ANK_REPEAT"/>
    <property type="match status" value="1"/>
</dbReference>
<reference evidence="5" key="1">
    <citation type="journal article" date="2017" name="Nat. Microbiol.">
        <title>Global analysis of biosynthetic gene clusters reveals vast potential of secondary metabolite production in Penicillium species.</title>
        <authorList>
            <person name="Nielsen J.C."/>
            <person name="Grijseels S."/>
            <person name="Prigent S."/>
            <person name="Ji B."/>
            <person name="Dainat J."/>
            <person name="Nielsen K.F."/>
            <person name="Frisvad J.C."/>
            <person name="Workman M."/>
            <person name="Nielsen J."/>
        </authorList>
    </citation>
    <scope>NUCLEOTIDE SEQUENCE [LARGE SCALE GENOMIC DNA]</scope>
    <source>
        <strain evidence="5">IBT 31811</strain>
    </source>
</reference>
<dbReference type="InterPro" id="IPR036770">
    <property type="entry name" value="Ankyrin_rpt-contain_sf"/>
</dbReference>
<proteinExistence type="predicted"/>
<dbReference type="STRING" id="416450.A0A1V6Q5F8"/>
<protein>
    <submittedName>
        <fullName evidence="4">Uncharacterized protein</fullName>
    </submittedName>
</protein>
<dbReference type="SMART" id="SM00248">
    <property type="entry name" value="ANK"/>
    <property type="match status" value="3"/>
</dbReference>
<sequence length="202" mass="21005">MLLKSGAEINAGNSEFGTALSIASFRGNMAAVQMLLDHDANVNASSGRLGSAVQAASLGGHIDLVRYLLDKKANVNASGGRFGNALQAASFGTREHMTQALQRLARNMISKGIPILDQSSNALEAAALDAYKWDEKALKEVSEAVLPLLSRRSSAVDSGIRDPLIDASATDRGALVQLLLDRAADPNAPSGEYGSALQAASA</sequence>
<dbReference type="Gene3D" id="1.25.40.20">
    <property type="entry name" value="Ankyrin repeat-containing domain"/>
    <property type="match status" value="1"/>
</dbReference>
<evidence type="ECO:0000256" key="1">
    <source>
        <dbReference type="ARBA" id="ARBA00022737"/>
    </source>
</evidence>
<keyword evidence="2 3" id="KW-0040">ANK repeat</keyword>
<dbReference type="Pfam" id="PF12796">
    <property type="entry name" value="Ank_2"/>
    <property type="match status" value="1"/>
</dbReference>
<dbReference type="PANTHER" id="PTHR24198:SF194">
    <property type="entry name" value="INVERSIN-A"/>
    <property type="match status" value="1"/>
</dbReference>
<evidence type="ECO:0000256" key="3">
    <source>
        <dbReference type="PROSITE-ProRule" id="PRU00023"/>
    </source>
</evidence>
<dbReference type="AlphaFoldDB" id="A0A1V6Q5F8"/>
<keyword evidence="1" id="KW-0677">Repeat</keyword>
<dbReference type="EMBL" id="MDYN01000014">
    <property type="protein sequence ID" value="OQD84016.1"/>
    <property type="molecule type" value="Genomic_DNA"/>
</dbReference>
<feature type="repeat" description="ANK" evidence="3">
    <location>
        <begin position="15"/>
        <end position="47"/>
    </location>
</feature>
<dbReference type="PANTHER" id="PTHR24198">
    <property type="entry name" value="ANKYRIN REPEAT AND PROTEIN KINASE DOMAIN-CONTAINING PROTEIN"/>
    <property type="match status" value="1"/>
</dbReference>
<evidence type="ECO:0000313" key="4">
    <source>
        <dbReference type="EMBL" id="OQD84016.1"/>
    </source>
</evidence>
<keyword evidence="5" id="KW-1185">Reference proteome</keyword>